<dbReference type="PANTHER" id="PTHR43690:SF17">
    <property type="entry name" value="PROTEIN YHJJ"/>
    <property type="match status" value="1"/>
</dbReference>
<name>A0A198G0S0_9GAMM</name>
<dbReference type="InterPro" id="IPR007863">
    <property type="entry name" value="Peptidase_M16_C"/>
</dbReference>
<feature type="domain" description="Peptidase M16 C-terminal" evidence="3">
    <location>
        <begin position="200"/>
        <end position="377"/>
    </location>
</feature>
<feature type="signal peptide" evidence="2">
    <location>
        <begin position="1"/>
        <end position="24"/>
    </location>
</feature>
<dbReference type="RefSeq" id="WP_066749331.1">
    <property type="nucleotide sequence ID" value="NZ_LXEN01000066.1"/>
</dbReference>
<evidence type="ECO:0000256" key="2">
    <source>
        <dbReference type="SAM" id="SignalP"/>
    </source>
</evidence>
<comment type="caution">
    <text evidence="4">The sequence shown here is derived from an EMBL/GenBank/DDBJ whole genome shotgun (WGS) entry which is preliminary data.</text>
</comment>
<proteinExistence type="predicted"/>
<feature type="chain" id="PRO_5008278862" evidence="2">
    <location>
        <begin position="25"/>
        <end position="514"/>
    </location>
</feature>
<gene>
    <name evidence="4" type="ORF">M983_1450</name>
</gene>
<dbReference type="Gene3D" id="3.30.830.10">
    <property type="entry name" value="Metalloenzyme, LuxS/M16 peptidase-like"/>
    <property type="match status" value="2"/>
</dbReference>
<organism evidence="4 5">
    <name type="scientific">Proteus myxofaciens ATCC 19692</name>
    <dbReference type="NCBI Taxonomy" id="1354337"/>
    <lineage>
        <taxon>Bacteria</taxon>
        <taxon>Pseudomonadati</taxon>
        <taxon>Pseudomonadota</taxon>
        <taxon>Gammaproteobacteria</taxon>
        <taxon>Enterobacterales</taxon>
        <taxon>Morganellaceae</taxon>
        <taxon>Proteus</taxon>
    </lineage>
</organism>
<dbReference type="OrthoDB" id="9811314at2"/>
<dbReference type="Proteomes" id="UP000094023">
    <property type="component" value="Unassembled WGS sequence"/>
</dbReference>
<dbReference type="PATRIC" id="fig|1354337.4.peg.1480"/>
<keyword evidence="2" id="KW-0732">Signal</keyword>
<dbReference type="AlphaFoldDB" id="A0A198G0S0"/>
<feature type="region of interest" description="Disordered" evidence="1">
    <location>
        <begin position="484"/>
        <end position="514"/>
    </location>
</feature>
<dbReference type="EMBL" id="LXEN01000066">
    <property type="protein sequence ID" value="OAT30932.1"/>
    <property type="molecule type" value="Genomic_DNA"/>
</dbReference>
<reference evidence="4 5" key="1">
    <citation type="submission" date="2016-04" db="EMBL/GenBank/DDBJ databases">
        <title>ATOL: Assembling a taxonomically balanced genome-scale reconstruction of the evolutionary history of the Enterobacteriaceae.</title>
        <authorList>
            <person name="Plunkett G.III."/>
            <person name="Neeno-Eckwall E.C."/>
            <person name="Glasner J.D."/>
            <person name="Perna N.T."/>
        </authorList>
    </citation>
    <scope>NUCLEOTIDE SEQUENCE [LARGE SCALE GENOMIC DNA]</scope>
    <source>
        <strain evidence="4 5">ATCC 19692</strain>
    </source>
</reference>
<sequence>MQGVLTRIFLGSVMLSAVTCQVQAEALQPDPAWQEGRLTNGFQWQILQTPQRPNDRIQLRLLVNTGSLSEKSNETGFSTLISKLNVLENKGLTPEKRNNLWKNAVDPDYPLPPMIVSYDFTVYNLSLPNNQPELLKEAFALLSDVAKPAEYTEDAVRNAVQSPLSVATFPANIDDPIWRSRLEGSNLKGHKPGSVLNKSVNTKELSEYQQRWYTPDVMTLYIAGNVDNRVLTENINQAFSPLSGKRSAPVPVPVLADLKPETLYVQEPMRENDRISLIWDLDWSPVKDSETLNQYWLSDLAREVIFVHLGRSLEHRKEKDNTQLNIDCRVQYQRASCSLNIDTPTANIPALASWVSEELGQLRNKGISDELYQELQQEKQTQLTQLFARYAKTSTALLINQRLLSQQSNIIDIPPEQYQRLRQAFLAGLTKDTLNQALSKILSEDIAFVLTQSGDAPTVNLGELRIQFEKHVHPEKTKVSAEVNNAQQTNPANVAETVVPEVMPSSAKESTPSK</sequence>
<dbReference type="InterPro" id="IPR050626">
    <property type="entry name" value="Peptidase_M16"/>
</dbReference>
<accession>A0A198G0S0</accession>
<dbReference type="Pfam" id="PF05193">
    <property type="entry name" value="Peptidase_M16_C"/>
    <property type="match status" value="1"/>
</dbReference>
<keyword evidence="5" id="KW-1185">Reference proteome</keyword>
<protein>
    <submittedName>
        <fullName evidence="4">Putative peptidase</fullName>
    </submittedName>
</protein>
<evidence type="ECO:0000313" key="5">
    <source>
        <dbReference type="Proteomes" id="UP000094023"/>
    </source>
</evidence>
<dbReference type="InterPro" id="IPR011249">
    <property type="entry name" value="Metalloenz_LuxS/M16"/>
</dbReference>
<dbReference type="PANTHER" id="PTHR43690">
    <property type="entry name" value="NARDILYSIN"/>
    <property type="match status" value="1"/>
</dbReference>
<dbReference type="STRING" id="1354337.M983_1450"/>
<dbReference type="SUPFAM" id="SSF63411">
    <property type="entry name" value="LuxS/MPP-like metallohydrolase"/>
    <property type="match status" value="1"/>
</dbReference>
<dbReference type="GO" id="GO:0046872">
    <property type="term" value="F:metal ion binding"/>
    <property type="evidence" value="ECO:0007669"/>
    <property type="project" value="InterPro"/>
</dbReference>
<evidence type="ECO:0000313" key="4">
    <source>
        <dbReference type="EMBL" id="OAT30932.1"/>
    </source>
</evidence>
<evidence type="ECO:0000259" key="3">
    <source>
        <dbReference type="Pfam" id="PF05193"/>
    </source>
</evidence>
<evidence type="ECO:0000256" key="1">
    <source>
        <dbReference type="SAM" id="MobiDB-lite"/>
    </source>
</evidence>